<evidence type="ECO:0000313" key="3">
    <source>
        <dbReference type="Proteomes" id="UP001141327"/>
    </source>
</evidence>
<protein>
    <submittedName>
        <fullName evidence="2">Signal transducing adapter molecule 2</fullName>
    </submittedName>
</protein>
<keyword evidence="1" id="KW-0732">Signal</keyword>
<comment type="caution">
    <text evidence="2">The sequence shown here is derived from an EMBL/GenBank/DDBJ whole genome shotgun (WGS) entry which is preliminary data.</text>
</comment>
<sequence length="292" mass="31631">MGALFSALLVAPRSNALPIGAVGKNTALGTVSQGSCCVAVEECPPSSSETPLPSIARLNGCRPDRTDVEDMPTGLDDSHISFSSSGMQLANSDFLLSGPVDPLLALHDLLELPEHSETPFFYTHRFSALIPFHRMTFSPDAIRVLTTPNAGGNSENSEALSFEVLHRLLGARLLKTEMQIHYQAGAKITDYLCILHGHRLGVSVTRAMKHTDPAEFTAADAEALLNKKLYGVNASSEAVSSSDCWERQLLHIWAQSERIATILADVWAALSNELRANTIVVCTVAPNHKWLF</sequence>
<dbReference type="Proteomes" id="UP001141327">
    <property type="component" value="Unassembled WGS sequence"/>
</dbReference>
<dbReference type="EMBL" id="JAPMOS010000163">
    <property type="protein sequence ID" value="KAJ4454355.1"/>
    <property type="molecule type" value="Genomic_DNA"/>
</dbReference>
<reference evidence="2" key="1">
    <citation type="journal article" date="2022" name="bioRxiv">
        <title>Genomics of Preaxostyla Flagellates Illuminates Evolutionary Transitions and the Path Towards Mitochondrial Loss.</title>
        <authorList>
            <person name="Novak L.V.F."/>
            <person name="Treitli S.C."/>
            <person name="Pyrih J."/>
            <person name="Halakuc P."/>
            <person name="Pipaliya S.V."/>
            <person name="Vacek V."/>
            <person name="Brzon O."/>
            <person name="Soukal P."/>
            <person name="Eme L."/>
            <person name="Dacks J.B."/>
            <person name="Karnkowska A."/>
            <person name="Elias M."/>
            <person name="Hampl V."/>
        </authorList>
    </citation>
    <scope>NUCLEOTIDE SEQUENCE</scope>
    <source>
        <strain evidence="2">RCP-MX</strain>
    </source>
</reference>
<feature type="chain" id="PRO_5046538342" evidence="1">
    <location>
        <begin position="17"/>
        <end position="292"/>
    </location>
</feature>
<name>A0ABQ8UAI0_9EUKA</name>
<accession>A0ABQ8UAI0</accession>
<proteinExistence type="predicted"/>
<gene>
    <name evidence="2" type="ORF">PAPYR_10959</name>
</gene>
<evidence type="ECO:0000313" key="2">
    <source>
        <dbReference type="EMBL" id="KAJ4454355.1"/>
    </source>
</evidence>
<organism evidence="2 3">
    <name type="scientific">Paratrimastix pyriformis</name>
    <dbReference type="NCBI Taxonomy" id="342808"/>
    <lineage>
        <taxon>Eukaryota</taxon>
        <taxon>Metamonada</taxon>
        <taxon>Preaxostyla</taxon>
        <taxon>Paratrimastigidae</taxon>
        <taxon>Paratrimastix</taxon>
    </lineage>
</organism>
<feature type="signal peptide" evidence="1">
    <location>
        <begin position="1"/>
        <end position="16"/>
    </location>
</feature>
<evidence type="ECO:0000256" key="1">
    <source>
        <dbReference type="SAM" id="SignalP"/>
    </source>
</evidence>
<keyword evidence="3" id="KW-1185">Reference proteome</keyword>